<dbReference type="AlphaFoldDB" id="A0A9W6EFG1"/>
<name>A0A9W6EFG1_ASPNG</name>
<reference evidence="2" key="1">
    <citation type="submission" date="2022-07" db="EMBL/GenBank/DDBJ databases">
        <title>Taxonomy of Aspergillus series Nigri: significant species reduction supported by multi-species coalescent approaches.</title>
        <authorList>
            <person name="Bian C."/>
            <person name="Kusuya Y."/>
            <person name="Sklenar F."/>
            <person name="D'hooge E."/>
            <person name="Yaguchi T."/>
            <person name="Takahashi H."/>
            <person name="Hubka V."/>
        </authorList>
    </citation>
    <scope>NUCLEOTIDE SEQUENCE</scope>
    <source>
        <strain evidence="2">IFM 63604</strain>
    </source>
</reference>
<evidence type="ECO:0000313" key="2">
    <source>
        <dbReference type="EMBL" id="GLA56243.1"/>
    </source>
</evidence>
<evidence type="ECO:0000313" key="3">
    <source>
        <dbReference type="Proteomes" id="UP001144191"/>
    </source>
</evidence>
<dbReference type="EMBL" id="BRPB01000359">
    <property type="protein sequence ID" value="GLA56243.1"/>
    <property type="molecule type" value="Genomic_DNA"/>
</dbReference>
<sequence length="218" mass="25263">MPRLFDFQGNDSDYIKFLESKLLELRRATPSARLSPKTSHPAFPTTQNPSNIQFVIVKPKLHQLRRSLPTPAKWKRQLNDFINAIPSDKDWEAARRDAGIYTIQMNRRAIQLMLGRQTEPIFSSQNHLPSQIPSIQPTDNEDLVLKACKYGNFISACADEGNFASRITEYQKLIFTSYCTVLIHAGNSKETVYYMMRQYIKKNSDDKTLDYYRYGALW</sequence>
<feature type="region of interest" description="Disordered" evidence="1">
    <location>
        <begin position="29"/>
        <end position="48"/>
    </location>
</feature>
<feature type="non-terminal residue" evidence="2">
    <location>
        <position position="218"/>
    </location>
</feature>
<proteinExistence type="predicted"/>
<accession>A0A9W6EFG1</accession>
<evidence type="ECO:0000256" key="1">
    <source>
        <dbReference type="SAM" id="MobiDB-lite"/>
    </source>
</evidence>
<comment type="caution">
    <text evidence="2">The sequence shown here is derived from an EMBL/GenBank/DDBJ whole genome shotgun (WGS) entry which is preliminary data.</text>
</comment>
<organism evidence="2 3">
    <name type="scientific">Aspergillus niger</name>
    <dbReference type="NCBI Taxonomy" id="5061"/>
    <lineage>
        <taxon>Eukaryota</taxon>
        <taxon>Fungi</taxon>
        <taxon>Dikarya</taxon>
        <taxon>Ascomycota</taxon>
        <taxon>Pezizomycotina</taxon>
        <taxon>Eurotiomycetes</taxon>
        <taxon>Eurotiomycetidae</taxon>
        <taxon>Eurotiales</taxon>
        <taxon>Aspergillaceae</taxon>
        <taxon>Aspergillus</taxon>
        <taxon>Aspergillus subgen. Circumdati</taxon>
    </lineage>
</organism>
<dbReference type="Proteomes" id="UP001144191">
    <property type="component" value="Unassembled WGS sequence"/>
</dbReference>
<gene>
    <name evidence="2" type="ORF">AnigIFM63604_006140</name>
</gene>
<protein>
    <submittedName>
        <fullName evidence="2">Uncharacterized protein</fullName>
    </submittedName>
</protein>